<dbReference type="InterPro" id="IPR021979">
    <property type="entry name" value="DUF3584"/>
</dbReference>
<proteinExistence type="predicted"/>
<keyword evidence="1" id="KW-0175">Coiled coil</keyword>
<feature type="region of interest" description="Disordered" evidence="2">
    <location>
        <begin position="641"/>
        <end position="668"/>
    </location>
</feature>
<name>A0A1H0G915_9GAMM</name>
<dbReference type="AlphaFoldDB" id="A0A1H0G915"/>
<dbReference type="EMBL" id="FNIV01000003">
    <property type="protein sequence ID" value="SDO03351.1"/>
    <property type="molecule type" value="Genomic_DNA"/>
</dbReference>
<keyword evidence="4" id="KW-1185">Reference proteome</keyword>
<feature type="compositionally biased region" description="Low complexity" evidence="2">
    <location>
        <begin position="492"/>
        <end position="508"/>
    </location>
</feature>
<feature type="coiled-coil region" evidence="1">
    <location>
        <begin position="916"/>
        <end position="943"/>
    </location>
</feature>
<dbReference type="STRING" id="419597.SAMN04487957_103114"/>
<evidence type="ECO:0000256" key="2">
    <source>
        <dbReference type="SAM" id="MobiDB-lite"/>
    </source>
</evidence>
<protein>
    <recommendedName>
        <fullName evidence="5">Chromosome segregation ATPase</fullName>
    </recommendedName>
</protein>
<dbReference type="Pfam" id="PF12128">
    <property type="entry name" value="DUF3584"/>
    <property type="match status" value="1"/>
</dbReference>
<organism evidence="3 4">
    <name type="scientific">Halomonas shengliensis</name>
    <dbReference type="NCBI Taxonomy" id="419597"/>
    <lineage>
        <taxon>Bacteria</taxon>
        <taxon>Pseudomonadati</taxon>
        <taxon>Pseudomonadota</taxon>
        <taxon>Gammaproteobacteria</taxon>
        <taxon>Oceanospirillales</taxon>
        <taxon>Halomonadaceae</taxon>
        <taxon>Halomonas</taxon>
    </lineage>
</organism>
<sequence>MPNDQGRDMGQLLRIVMIHGHLEGVVELSVEGHTNICGTNASGKTTLQRLVPVFYGELPNRVVPRTRLKFDAFYLPHRNSYLVYEYRREEGDVCQAVLTRRGEGGVEYRFVGDAYRPEDYLVESEAGVVALDYAQWANGLRRRGVSVSPKLGATSEYRAVVQNDFTQTGTQTGTQPRGSRKEALRLRQVAARFSLVRPGQRIRHMEKLVSAVHAKEGKMDTLKTMLAAIFEEDGVELPVTRIRNTKAREWIARMRQSMRLAPLQRSLAELERLDGEIGELEATLWQLGPQLTADRHRAEREQADHDAEIQRRQRYVQALEAAYQEKRDALNERASRLDSELAQTRADLDDLQHRYEAFEAADMPALEQDLQALPQWREQQQQLRDHLEQLQQVVKESKARLEARLVELGDLLEARRDELQARIDALGEEREACREAQREAESRLEADHQARRQALDDDYRTRLEAVTTRLAELRARLEHHAQSPEEVREAEQAQARVDQAQSEQGAAAAALEQLRGELDARKEEREAAEDELQTVRTQRGRADARLEALEAQRDPAQGSLRHFLRHHRPGWEQRLGKVIAPELLARRDLAPQLNDAASDDLYGLALDLAAIAPPDHAREEADLLAEIAAAEAALEAAREEERAAEKALRGRHQKVQEADARLDEARRTRRRAAEEVDYALQARSQCQQRHAEARQARQAACRQALAEQEAAREALQEEQRRALEALADGHHAQRLELAADHQGKVETLEQRIAQHRRQLAEHKEEHRRQRDELTAAFDRELAEQGVDPATVRETRSRLEALGKRLRETEARREELDAYTRFMRVEWGERKPRLVAREAELSRERDALEREREQRRADFQAARGEHQAALAELKARRDAARALVETLAPLLDTLEGLALAPAPEASGEAPGDVEERIERLRQALADHARELEALRRGCERLEAELIKGASADFEATLAAERARLEGESPRRLLPVIAGMLQLLEGQQQQLLQEGRNLSDDLDKFFTVFSDLNRRISAQSRRLSEEVADDLALEGIGRAEVRIQSTIDELGFWEPLKRFSRRYREWRDSGQPLPGDDYLDALADVVELLRSDQQYSFESLLRLELHLNEGGTDLVIRSDRQLLESSSHGMAYLILCKFLLAFTRLLRGQAGITIHWPIDEIGTLAYHNVEKLFDACDNNRIHIVGAFPNPESDVLLLFHHRYLIDRDEAAPAKRRLKRIEPRLSRLAQRLQARAEEAAS</sequence>
<dbReference type="Proteomes" id="UP000199075">
    <property type="component" value="Unassembled WGS sequence"/>
</dbReference>
<reference evidence="4" key="1">
    <citation type="submission" date="2016-10" db="EMBL/GenBank/DDBJ databases">
        <authorList>
            <person name="Varghese N."/>
            <person name="Submissions S."/>
        </authorList>
    </citation>
    <scope>NUCLEOTIDE SEQUENCE [LARGE SCALE GENOMIC DNA]</scope>
    <source>
        <strain evidence="4">CGMCC 1.6444</strain>
    </source>
</reference>
<evidence type="ECO:0000256" key="1">
    <source>
        <dbReference type="SAM" id="Coils"/>
    </source>
</evidence>
<feature type="compositionally biased region" description="Basic and acidic residues" evidence="2">
    <location>
        <begin position="479"/>
        <end position="491"/>
    </location>
</feature>
<evidence type="ECO:0000313" key="4">
    <source>
        <dbReference type="Proteomes" id="UP000199075"/>
    </source>
</evidence>
<evidence type="ECO:0008006" key="5">
    <source>
        <dbReference type="Google" id="ProtNLM"/>
    </source>
</evidence>
<dbReference type="Gene3D" id="1.10.287.1490">
    <property type="match status" value="1"/>
</dbReference>
<gene>
    <name evidence="3" type="ORF">SAMN04487957_103114</name>
</gene>
<evidence type="ECO:0000313" key="3">
    <source>
        <dbReference type="EMBL" id="SDO03351.1"/>
    </source>
</evidence>
<accession>A0A1H0G915</accession>
<feature type="region of interest" description="Disordered" evidence="2">
    <location>
        <begin position="479"/>
        <end position="508"/>
    </location>
</feature>